<sequence length="459" mass="51795">MAESRRDLFCFELIVEKVVRIADDARFAFDAIRFRVADFERETIPLAVPLELEDREASVSVGRSCYFFESEGFLDAISADSLHLELVHSSKSVSACSVFFADFASDGESSTLQCRGAIQMYSPETSARTCQLVITARLLKVETTSSALSARGAPSAPFRSTVCTSVAVQTSHKAKSRGVQVSSSKHMHDRSTQVRVRTIHKEEAACQTETFKEETPKPSTSSVAAQTDVCGSPKVDLKDKRFLKRLIDHLTKEIIGSILKKSRNRVPVDGYTKNSKLGFNVIPRLQMLRTLDRSIDTKVKMEASLQKELHKIRRNTLHELFKLRHEPPMPPYSLTVPITRGPRPMPPLKSQPAKKTVAVRVQTERIPRLFFFFKNCLFVCLHLQILQYRILQIEIPLIVRLFLLQSAFFAPLIFLRAFRTSSNCRQHFQLKNAHASGQEAKLRPSVADHCLSHTPTHSL</sequence>
<keyword evidence="2" id="KW-1133">Transmembrane helix</keyword>
<dbReference type="EMBL" id="JAUCMV010000002">
    <property type="protein sequence ID" value="KAK0415972.1"/>
    <property type="molecule type" value="Genomic_DNA"/>
</dbReference>
<reference evidence="3" key="1">
    <citation type="submission" date="2023-06" db="EMBL/GenBank/DDBJ databases">
        <title>Genomic analysis of the entomopathogenic nematode Steinernema hermaphroditum.</title>
        <authorList>
            <person name="Schwarz E.M."/>
            <person name="Heppert J.K."/>
            <person name="Baniya A."/>
            <person name="Schwartz H.T."/>
            <person name="Tan C.-H."/>
            <person name="Antoshechkin I."/>
            <person name="Sternberg P.W."/>
            <person name="Goodrich-Blair H."/>
            <person name="Dillman A.R."/>
        </authorList>
    </citation>
    <scope>NUCLEOTIDE SEQUENCE</scope>
    <source>
        <strain evidence="3">PS9179</strain>
        <tissue evidence="3">Whole animal</tissue>
    </source>
</reference>
<keyword evidence="4" id="KW-1185">Reference proteome</keyword>
<keyword evidence="2" id="KW-0472">Membrane</keyword>
<dbReference type="AlphaFoldDB" id="A0AA39I1C9"/>
<gene>
    <name evidence="3" type="ORF">QR680_012226</name>
</gene>
<evidence type="ECO:0000313" key="3">
    <source>
        <dbReference type="EMBL" id="KAK0415972.1"/>
    </source>
</evidence>
<organism evidence="3 4">
    <name type="scientific">Steinernema hermaphroditum</name>
    <dbReference type="NCBI Taxonomy" id="289476"/>
    <lineage>
        <taxon>Eukaryota</taxon>
        <taxon>Metazoa</taxon>
        <taxon>Ecdysozoa</taxon>
        <taxon>Nematoda</taxon>
        <taxon>Chromadorea</taxon>
        <taxon>Rhabditida</taxon>
        <taxon>Tylenchina</taxon>
        <taxon>Panagrolaimomorpha</taxon>
        <taxon>Strongyloidoidea</taxon>
        <taxon>Steinernematidae</taxon>
        <taxon>Steinernema</taxon>
    </lineage>
</organism>
<evidence type="ECO:0000256" key="1">
    <source>
        <dbReference type="SAM" id="MobiDB-lite"/>
    </source>
</evidence>
<evidence type="ECO:0000256" key="2">
    <source>
        <dbReference type="SAM" id="Phobius"/>
    </source>
</evidence>
<proteinExistence type="predicted"/>
<dbReference type="Proteomes" id="UP001175271">
    <property type="component" value="Unassembled WGS sequence"/>
</dbReference>
<feature type="region of interest" description="Disordered" evidence="1">
    <location>
        <begin position="174"/>
        <end position="193"/>
    </location>
</feature>
<name>A0AA39I1C9_9BILA</name>
<accession>A0AA39I1C9</accession>
<comment type="caution">
    <text evidence="3">The sequence shown here is derived from an EMBL/GenBank/DDBJ whole genome shotgun (WGS) entry which is preliminary data.</text>
</comment>
<evidence type="ECO:0000313" key="4">
    <source>
        <dbReference type="Proteomes" id="UP001175271"/>
    </source>
</evidence>
<keyword evidence="2" id="KW-0812">Transmembrane</keyword>
<feature type="transmembrane region" description="Helical" evidence="2">
    <location>
        <begin position="397"/>
        <end position="418"/>
    </location>
</feature>
<protein>
    <submittedName>
        <fullName evidence="3">Uncharacterized protein</fullName>
    </submittedName>
</protein>